<sequence length="88" mass="9575">MGDAPEELVEDVVRIVDAQTSPKQPNDVADHTIVRALVRRYTRREGGGEYDAGTVKRHLSPSEAREAIEAAVAAGRLVEQDGRYAISS</sequence>
<protein>
    <submittedName>
        <fullName evidence="1">Uncharacterized protein</fullName>
    </submittedName>
</protein>
<dbReference type="EMBL" id="WSZK01000004">
    <property type="protein sequence ID" value="MWG33123.1"/>
    <property type="molecule type" value="Genomic_DNA"/>
</dbReference>
<reference evidence="1 2" key="1">
    <citation type="submission" date="2019-12" db="EMBL/GenBank/DDBJ databases">
        <title>Halocatena pleomorpha gen. nov. sp. nov., an extremely halophilic archaeon of family Halobacteriaceae isolated from saltpan soil.</title>
        <authorList>
            <person name="Pal Y."/>
            <person name="Verma A."/>
            <person name="Krishnamurthi S."/>
            <person name="Kumar P."/>
        </authorList>
    </citation>
    <scope>NUCLEOTIDE SEQUENCE [LARGE SCALE GENOMIC DNA]</scope>
    <source>
        <strain evidence="1 2">JCM 16495</strain>
    </source>
</reference>
<organism evidence="1 2">
    <name type="scientific">Halomarina oriensis</name>
    <dbReference type="NCBI Taxonomy" id="671145"/>
    <lineage>
        <taxon>Archaea</taxon>
        <taxon>Methanobacteriati</taxon>
        <taxon>Methanobacteriota</taxon>
        <taxon>Stenosarchaea group</taxon>
        <taxon>Halobacteria</taxon>
        <taxon>Halobacteriales</taxon>
        <taxon>Natronomonadaceae</taxon>
        <taxon>Halomarina</taxon>
    </lineage>
</organism>
<dbReference type="Proteomes" id="UP000451471">
    <property type="component" value="Unassembled WGS sequence"/>
</dbReference>
<gene>
    <name evidence="1" type="ORF">GQS65_01235</name>
</gene>
<proteinExistence type="predicted"/>
<evidence type="ECO:0000313" key="2">
    <source>
        <dbReference type="Proteomes" id="UP000451471"/>
    </source>
</evidence>
<name>A0A6B0GJZ3_9EURY</name>
<accession>A0A6B0GJZ3</accession>
<comment type="caution">
    <text evidence="1">The sequence shown here is derived from an EMBL/GenBank/DDBJ whole genome shotgun (WGS) entry which is preliminary data.</text>
</comment>
<keyword evidence="2" id="KW-1185">Reference proteome</keyword>
<dbReference type="RefSeq" id="WP_158202857.1">
    <property type="nucleotide sequence ID" value="NZ_WSZK01000004.1"/>
</dbReference>
<dbReference type="AlphaFoldDB" id="A0A6B0GJZ3"/>
<evidence type="ECO:0000313" key="1">
    <source>
        <dbReference type="EMBL" id="MWG33123.1"/>
    </source>
</evidence>